<reference evidence="1 2" key="1">
    <citation type="submission" date="2019-11" db="EMBL/GenBank/DDBJ databases">
        <title>P. haliotis isolates from Z. marina roots.</title>
        <authorList>
            <person name="Cohen M."/>
            <person name="Jospin G."/>
            <person name="Eisen J.A."/>
            <person name="Coil D.A."/>
        </authorList>
    </citation>
    <scope>NUCLEOTIDE SEQUENCE [LARGE SCALE GENOMIC DNA]</scope>
    <source>
        <strain evidence="1 2">UCD-MCMsp1aY</strain>
    </source>
</reference>
<keyword evidence="2" id="KW-1185">Reference proteome</keyword>
<dbReference type="Pfam" id="PF06097">
    <property type="entry name" value="DUF945"/>
    <property type="match status" value="1"/>
</dbReference>
<dbReference type="Proteomes" id="UP000439994">
    <property type="component" value="Unassembled WGS sequence"/>
</dbReference>
<dbReference type="AlphaFoldDB" id="A0A6N8FB00"/>
<evidence type="ECO:0000313" key="1">
    <source>
        <dbReference type="EMBL" id="MUH73643.1"/>
    </source>
</evidence>
<organism evidence="1 2">
    <name type="scientific">Psychrosphaera haliotis</name>
    <dbReference type="NCBI Taxonomy" id="555083"/>
    <lineage>
        <taxon>Bacteria</taxon>
        <taxon>Pseudomonadati</taxon>
        <taxon>Pseudomonadota</taxon>
        <taxon>Gammaproteobacteria</taxon>
        <taxon>Alteromonadales</taxon>
        <taxon>Pseudoalteromonadaceae</taxon>
        <taxon>Psychrosphaera</taxon>
    </lineage>
</organism>
<dbReference type="RefSeq" id="WP_155697050.1">
    <property type="nucleotide sequence ID" value="NZ_WOCD01000005.1"/>
</dbReference>
<dbReference type="InterPro" id="IPR010352">
    <property type="entry name" value="DUF945"/>
</dbReference>
<name>A0A6N8FB00_9GAMM</name>
<proteinExistence type="predicted"/>
<accession>A0A6N8FB00</accession>
<dbReference type="EMBL" id="WOCD01000005">
    <property type="protein sequence ID" value="MUH73643.1"/>
    <property type="molecule type" value="Genomic_DNA"/>
</dbReference>
<gene>
    <name evidence="1" type="ORF">GNP35_14805</name>
</gene>
<dbReference type="OrthoDB" id="6320601at2"/>
<evidence type="ECO:0000313" key="2">
    <source>
        <dbReference type="Proteomes" id="UP000439994"/>
    </source>
</evidence>
<protein>
    <submittedName>
        <fullName evidence="1">DUF945 family protein</fullName>
    </submittedName>
</protein>
<sequence length="479" mass="52625">MKKFTLGLSVVAVAVIGAAVIGPKVVGSQLESTLKAQVEKLNETAGYNAELTDFESSWFSTSAKVSLTLDLETSSVNTAADDQDALESIHTVIDLSAQHGPLLFNDIATLGWLSLTASVDGKSISDHIVTENNQAFYTLQNHMTLFGSHAFQDNIAPLVFDCSDCEQPIKITYDGYQGKGEVSSNNMVYKGMGGNTLFNMTNGELKLGELKMDFAGEVPLEQLFSMGLYNSNAKIVLNSVNFTKVGETDSVEFKGIGISTDTKLDSEKELATMVVGYELESFTDGEVEGKDFDIEFEFTNIDNNFLNEYEKFLNQLAKADAELSEVDRIQSEFMNTHVLALVKANPHMNLTKFNGTLTQGSFTGNLNSELVNIEAMPDLIADPKFWLTHTQADGKFLVDKPLASYFAEMMIASQIRKNPQAQGMPEEQIQEIATAQSGTLLNTLIQQGMIIELESQFESKISLKDLQLLVNDQQIPLPY</sequence>
<comment type="caution">
    <text evidence="1">The sequence shown here is derived from an EMBL/GenBank/DDBJ whole genome shotgun (WGS) entry which is preliminary data.</text>
</comment>